<keyword evidence="5" id="KW-0804">Transcription</keyword>
<dbReference type="GO" id="GO:0005829">
    <property type="term" value="C:cytosol"/>
    <property type="evidence" value="ECO:0007669"/>
    <property type="project" value="TreeGrafter"/>
</dbReference>
<dbReference type="GO" id="GO:0006355">
    <property type="term" value="P:regulation of DNA-templated transcription"/>
    <property type="evidence" value="ECO:0007669"/>
    <property type="project" value="InterPro"/>
</dbReference>
<evidence type="ECO:0000256" key="1">
    <source>
        <dbReference type="ARBA" id="ARBA00022553"/>
    </source>
</evidence>
<organism evidence="10 11">
    <name type="scientific">Limosilactobacillus equigenerosi DSM 18793 = JCM 14505</name>
    <dbReference type="NCBI Taxonomy" id="1423742"/>
    <lineage>
        <taxon>Bacteria</taxon>
        <taxon>Bacillati</taxon>
        <taxon>Bacillota</taxon>
        <taxon>Bacilli</taxon>
        <taxon>Lactobacillales</taxon>
        <taxon>Lactobacillaceae</taxon>
        <taxon>Limosilactobacillus</taxon>
    </lineage>
</organism>
<dbReference type="GO" id="GO:0000976">
    <property type="term" value="F:transcription cis-regulatory region binding"/>
    <property type="evidence" value="ECO:0007669"/>
    <property type="project" value="TreeGrafter"/>
</dbReference>
<dbReference type="InterPro" id="IPR001789">
    <property type="entry name" value="Sig_transdc_resp-reg_receiver"/>
</dbReference>
<comment type="caution">
    <text evidence="10">The sequence shown here is derived from an EMBL/GenBank/DDBJ whole genome shotgun (WGS) entry which is preliminary data.</text>
</comment>
<protein>
    <submittedName>
        <fullName evidence="10">Two component response regulator</fullName>
    </submittedName>
</protein>
<dbReference type="InterPro" id="IPR001867">
    <property type="entry name" value="OmpR/PhoB-type_DNA-bd"/>
</dbReference>
<dbReference type="EMBL" id="AZGC01000026">
    <property type="protein sequence ID" value="KRL95012.1"/>
    <property type="molecule type" value="Genomic_DNA"/>
</dbReference>
<dbReference type="OrthoDB" id="9790442at2"/>
<evidence type="ECO:0000313" key="10">
    <source>
        <dbReference type="EMBL" id="KRL95012.1"/>
    </source>
</evidence>
<keyword evidence="3" id="KW-0805">Transcription regulation</keyword>
<dbReference type="Proteomes" id="UP000051084">
    <property type="component" value="Unassembled WGS sequence"/>
</dbReference>
<dbReference type="PANTHER" id="PTHR48111:SF1">
    <property type="entry name" value="TWO-COMPONENT RESPONSE REGULATOR ORR33"/>
    <property type="match status" value="1"/>
</dbReference>
<dbReference type="RefSeq" id="WP_054652167.1">
    <property type="nucleotide sequence ID" value="NZ_AZGC01000026.1"/>
</dbReference>
<dbReference type="STRING" id="417373.GCA_001570685_00187"/>
<dbReference type="Pfam" id="PF00072">
    <property type="entry name" value="Response_reg"/>
    <property type="match status" value="1"/>
</dbReference>
<dbReference type="PROSITE" id="PS50110">
    <property type="entry name" value="RESPONSE_REGULATORY"/>
    <property type="match status" value="1"/>
</dbReference>
<evidence type="ECO:0000313" key="11">
    <source>
        <dbReference type="Proteomes" id="UP000051084"/>
    </source>
</evidence>
<dbReference type="Gene3D" id="1.10.10.10">
    <property type="entry name" value="Winged helix-like DNA-binding domain superfamily/Winged helix DNA-binding domain"/>
    <property type="match status" value="1"/>
</dbReference>
<keyword evidence="11" id="KW-1185">Reference proteome</keyword>
<dbReference type="Gene3D" id="6.10.250.690">
    <property type="match status" value="1"/>
</dbReference>
<dbReference type="AlphaFoldDB" id="A0A0R1UQB4"/>
<dbReference type="SMART" id="SM00448">
    <property type="entry name" value="REC"/>
    <property type="match status" value="1"/>
</dbReference>
<dbReference type="GO" id="GO:0000156">
    <property type="term" value="F:phosphorelay response regulator activity"/>
    <property type="evidence" value="ECO:0007669"/>
    <property type="project" value="TreeGrafter"/>
</dbReference>
<gene>
    <name evidence="10" type="ORF">FC21_GL001059</name>
</gene>
<dbReference type="InterPro" id="IPR016032">
    <property type="entry name" value="Sig_transdc_resp-reg_C-effctor"/>
</dbReference>
<reference evidence="10 11" key="1">
    <citation type="journal article" date="2015" name="Genome Announc.">
        <title>Expanding the biotechnology potential of lactobacilli through comparative genomics of 213 strains and associated genera.</title>
        <authorList>
            <person name="Sun Z."/>
            <person name="Harris H.M."/>
            <person name="McCann A."/>
            <person name="Guo C."/>
            <person name="Argimon S."/>
            <person name="Zhang W."/>
            <person name="Yang X."/>
            <person name="Jeffery I.B."/>
            <person name="Cooney J.C."/>
            <person name="Kagawa T.F."/>
            <person name="Liu W."/>
            <person name="Song Y."/>
            <person name="Salvetti E."/>
            <person name="Wrobel A."/>
            <person name="Rasinkangas P."/>
            <person name="Parkhill J."/>
            <person name="Rea M.C."/>
            <person name="O'Sullivan O."/>
            <person name="Ritari J."/>
            <person name="Douillard F.P."/>
            <person name="Paul Ross R."/>
            <person name="Yang R."/>
            <person name="Briner A.E."/>
            <person name="Felis G.E."/>
            <person name="de Vos W.M."/>
            <person name="Barrangou R."/>
            <person name="Klaenhammer T.R."/>
            <person name="Caufield P.W."/>
            <person name="Cui Y."/>
            <person name="Zhang H."/>
            <person name="O'Toole P.W."/>
        </authorList>
    </citation>
    <scope>NUCLEOTIDE SEQUENCE [LARGE SCALE GENOMIC DNA]</scope>
    <source>
        <strain evidence="10 11">DSM 18793</strain>
    </source>
</reference>
<evidence type="ECO:0000256" key="4">
    <source>
        <dbReference type="ARBA" id="ARBA00023125"/>
    </source>
</evidence>
<name>A0A0R1UQB4_9LACO</name>
<dbReference type="PROSITE" id="PS51755">
    <property type="entry name" value="OMPR_PHOB"/>
    <property type="match status" value="1"/>
</dbReference>
<evidence type="ECO:0000256" key="2">
    <source>
        <dbReference type="ARBA" id="ARBA00023012"/>
    </source>
</evidence>
<feature type="domain" description="Response regulatory" evidence="8">
    <location>
        <begin position="2"/>
        <end position="116"/>
    </location>
</feature>
<evidence type="ECO:0000256" key="7">
    <source>
        <dbReference type="PROSITE-ProRule" id="PRU01091"/>
    </source>
</evidence>
<keyword evidence="1 6" id="KW-0597">Phosphoprotein</keyword>
<feature type="domain" description="OmpR/PhoB-type" evidence="9">
    <location>
        <begin position="124"/>
        <end position="221"/>
    </location>
</feature>
<dbReference type="SUPFAM" id="SSF46894">
    <property type="entry name" value="C-terminal effector domain of the bipartite response regulators"/>
    <property type="match status" value="1"/>
</dbReference>
<dbReference type="Gene3D" id="3.40.50.2300">
    <property type="match status" value="1"/>
</dbReference>
<accession>A0A0R1UQB4</accession>
<dbReference type="InterPro" id="IPR039420">
    <property type="entry name" value="WalR-like"/>
</dbReference>
<dbReference type="PATRIC" id="fig|1423742.4.peg.1101"/>
<evidence type="ECO:0000256" key="6">
    <source>
        <dbReference type="PROSITE-ProRule" id="PRU00169"/>
    </source>
</evidence>
<dbReference type="InterPro" id="IPR036388">
    <property type="entry name" value="WH-like_DNA-bd_sf"/>
</dbReference>
<dbReference type="InterPro" id="IPR011006">
    <property type="entry name" value="CheY-like_superfamily"/>
</dbReference>
<dbReference type="PANTHER" id="PTHR48111">
    <property type="entry name" value="REGULATOR OF RPOS"/>
    <property type="match status" value="1"/>
</dbReference>
<proteinExistence type="predicted"/>
<dbReference type="GO" id="GO:0032993">
    <property type="term" value="C:protein-DNA complex"/>
    <property type="evidence" value="ECO:0007669"/>
    <property type="project" value="TreeGrafter"/>
</dbReference>
<feature type="DNA-binding region" description="OmpR/PhoB-type" evidence="7">
    <location>
        <begin position="124"/>
        <end position="221"/>
    </location>
</feature>
<keyword evidence="2" id="KW-0902">Two-component regulatory system</keyword>
<evidence type="ECO:0000259" key="9">
    <source>
        <dbReference type="PROSITE" id="PS51755"/>
    </source>
</evidence>
<evidence type="ECO:0000256" key="5">
    <source>
        <dbReference type="ARBA" id="ARBA00023163"/>
    </source>
</evidence>
<dbReference type="SUPFAM" id="SSF52172">
    <property type="entry name" value="CheY-like"/>
    <property type="match status" value="1"/>
</dbReference>
<sequence>MKILVAEDQADLARLLQIAIERQGFTVDIANNGQVAVDLATQHAYDVMILDIMMPVKDGLTALKELRQAGNDTYVIMLTAMAEIDDRVTGLDAGADDYMTKPYSIQELMARLRSLDRRDKQFETGPINIANLTFDPQEQRLVAHTSVRLGATETRVLKLLLANPNKAIPASQLLQVGWESTDGADETDLWITVSYLKQKLAAIDAHVTITGEQSGPFTLITTVGNHHDD</sequence>
<keyword evidence="4 7" id="KW-0238">DNA-binding</keyword>
<dbReference type="Pfam" id="PF00486">
    <property type="entry name" value="Trans_reg_C"/>
    <property type="match status" value="1"/>
</dbReference>
<evidence type="ECO:0000256" key="3">
    <source>
        <dbReference type="ARBA" id="ARBA00023015"/>
    </source>
</evidence>
<feature type="modified residue" description="4-aspartylphosphate" evidence="6">
    <location>
        <position position="51"/>
    </location>
</feature>
<evidence type="ECO:0000259" key="8">
    <source>
        <dbReference type="PROSITE" id="PS50110"/>
    </source>
</evidence>